<feature type="transmembrane region" description="Helical" evidence="1">
    <location>
        <begin position="12"/>
        <end position="30"/>
    </location>
</feature>
<accession>A0A1A9N005</accession>
<keyword evidence="1" id="KW-0812">Transmembrane</keyword>
<evidence type="ECO:0000256" key="1">
    <source>
        <dbReference type="SAM" id="Phobius"/>
    </source>
</evidence>
<dbReference type="Proteomes" id="UP000078116">
    <property type="component" value="Unassembled WGS sequence"/>
</dbReference>
<sequence>MHTHIPSVTSALLVMFMNGLVYLLAMNAVFDRLRERHPVTYNLLNRPKMGRGGFNWPTMQWMLQRGYKSIDDRFLKVLADLGLVTGILQAAGAVLLLAFFSHP</sequence>
<proteinExistence type="predicted"/>
<dbReference type="EMBL" id="LXJZ01000040">
    <property type="protein sequence ID" value="OAJ62688.1"/>
    <property type="molecule type" value="Genomic_DNA"/>
</dbReference>
<protein>
    <submittedName>
        <fullName evidence="2">Uncharacterized protein</fullName>
    </submittedName>
</protein>
<reference evidence="4 5" key="1">
    <citation type="submission" date="2016-04" db="EMBL/GenBank/DDBJ databases">
        <title>Reclassification of Paraburkholderia panaciterrae (Farh et al. 2015) Dobritsa &amp; Samadpour 2016 as a later homotypic synonym of Paraburkholderia ginsengiterrae (Farh et al. 2015) Dobritsa &amp; Samadpour 2016.</title>
        <authorList>
            <person name="Dobritsa A.P."/>
            <person name="Kutumbaka K."/>
            <person name="Samadpour M."/>
        </authorList>
    </citation>
    <scope>NUCLEOTIDE SEQUENCE [LARGE SCALE GENOMIC DNA]</scope>
    <source>
        <strain evidence="2 5">DCY85</strain>
        <strain evidence="3 4">DCY85-1</strain>
    </source>
</reference>
<keyword evidence="4" id="KW-1185">Reference proteome</keyword>
<comment type="caution">
    <text evidence="2">The sequence shown here is derived from an EMBL/GenBank/DDBJ whole genome shotgun (WGS) entry which is preliminary data.</text>
</comment>
<evidence type="ECO:0000313" key="5">
    <source>
        <dbReference type="Proteomes" id="UP000078116"/>
    </source>
</evidence>
<feature type="transmembrane region" description="Helical" evidence="1">
    <location>
        <begin position="77"/>
        <end position="100"/>
    </location>
</feature>
<name>A0A1A9N005_9BURK</name>
<dbReference type="EMBL" id="LXKA01000348">
    <property type="protein sequence ID" value="OAJ54619.1"/>
    <property type="molecule type" value="Genomic_DNA"/>
</dbReference>
<keyword evidence="1" id="KW-1133">Transmembrane helix</keyword>
<keyword evidence="1" id="KW-0472">Membrane</keyword>
<evidence type="ECO:0000313" key="4">
    <source>
        <dbReference type="Proteomes" id="UP000077961"/>
    </source>
</evidence>
<gene>
    <name evidence="3" type="ORF">A6V36_20140</name>
    <name evidence="2" type="ORF">A6V37_34280</name>
</gene>
<dbReference type="Proteomes" id="UP000077961">
    <property type="component" value="Unassembled WGS sequence"/>
</dbReference>
<dbReference type="AlphaFoldDB" id="A0A1A9N005"/>
<evidence type="ECO:0000313" key="3">
    <source>
        <dbReference type="EMBL" id="OAJ62688.1"/>
    </source>
</evidence>
<evidence type="ECO:0000313" key="2">
    <source>
        <dbReference type="EMBL" id="OAJ54619.1"/>
    </source>
</evidence>
<organism evidence="2 5">
    <name type="scientific">Paraburkholderia ginsengiterrae</name>
    <dbReference type="NCBI Taxonomy" id="1462993"/>
    <lineage>
        <taxon>Bacteria</taxon>
        <taxon>Pseudomonadati</taxon>
        <taxon>Pseudomonadota</taxon>
        <taxon>Betaproteobacteria</taxon>
        <taxon>Burkholderiales</taxon>
        <taxon>Burkholderiaceae</taxon>
        <taxon>Paraburkholderia</taxon>
    </lineage>
</organism>